<keyword evidence="9" id="KW-1185">Reference proteome</keyword>
<keyword evidence="6" id="KW-1133">Transmembrane helix</keyword>
<dbReference type="InterPro" id="IPR002123">
    <property type="entry name" value="Plipid/glycerol_acylTrfase"/>
</dbReference>
<accession>A0ABS9BD30</accession>
<feature type="transmembrane region" description="Helical" evidence="6">
    <location>
        <begin position="12"/>
        <end position="31"/>
    </location>
</feature>
<dbReference type="PANTHER" id="PTHR10434:SF64">
    <property type="entry name" value="1-ACYL-SN-GLYCEROL-3-PHOSPHATE ACYLTRANSFERASE-RELATED"/>
    <property type="match status" value="1"/>
</dbReference>
<name>A0ABS9BD30_9BACT</name>
<feature type="domain" description="Phospholipid/glycerol acyltransferase" evidence="7">
    <location>
        <begin position="77"/>
        <end position="191"/>
    </location>
</feature>
<organism evidence="8 9">
    <name type="scientific">Flavihumibacter fluminis</name>
    <dbReference type="NCBI Taxonomy" id="2909236"/>
    <lineage>
        <taxon>Bacteria</taxon>
        <taxon>Pseudomonadati</taxon>
        <taxon>Bacteroidota</taxon>
        <taxon>Chitinophagia</taxon>
        <taxon>Chitinophagales</taxon>
        <taxon>Chitinophagaceae</taxon>
        <taxon>Flavihumibacter</taxon>
    </lineage>
</organism>
<keyword evidence="3" id="KW-0808">Transferase</keyword>
<keyword evidence="6" id="KW-0472">Membrane</keyword>
<dbReference type="PANTHER" id="PTHR10434">
    <property type="entry name" value="1-ACYL-SN-GLYCEROL-3-PHOSPHATE ACYLTRANSFERASE"/>
    <property type="match status" value="1"/>
</dbReference>
<evidence type="ECO:0000313" key="8">
    <source>
        <dbReference type="EMBL" id="MCF1713185.1"/>
    </source>
</evidence>
<evidence type="ECO:0000313" key="9">
    <source>
        <dbReference type="Proteomes" id="UP001200145"/>
    </source>
</evidence>
<comment type="pathway">
    <text evidence="1">Lipid metabolism.</text>
</comment>
<dbReference type="GO" id="GO:0016746">
    <property type="term" value="F:acyltransferase activity"/>
    <property type="evidence" value="ECO:0007669"/>
    <property type="project" value="UniProtKB-KW"/>
</dbReference>
<sequence>MLKKILQTIYSVYGFLLFVILLLLLLPLFFIASLLGEIKGGNMIYKVCSWWADAWLFLIGIHTKIIHEQQQSEIRPCIFVANHISYMDIPMIVKILREPIRVLGKQEMAGIPIFGFVYRNAVVMVNRKNPEQRQKSVNRLKAVLRQGISIFIFPEGTFNETDAPLKSFYDGAFRIALETNTPIQPLIFPDTVKRLHHKSVFSLSPGKCRAVYLPMVDVSAYSQQDQEALKQAVYNQMEAGLLRYTNNAS</sequence>
<dbReference type="RefSeq" id="WP_234863642.1">
    <property type="nucleotide sequence ID" value="NZ_JAKEVY010000001.1"/>
</dbReference>
<comment type="caution">
    <text evidence="8">The sequence shown here is derived from an EMBL/GenBank/DDBJ whole genome shotgun (WGS) entry which is preliminary data.</text>
</comment>
<evidence type="ECO:0000259" key="7">
    <source>
        <dbReference type="SMART" id="SM00563"/>
    </source>
</evidence>
<dbReference type="CDD" id="cd07989">
    <property type="entry name" value="LPLAT_AGPAT-like"/>
    <property type="match status" value="1"/>
</dbReference>
<proteinExistence type="predicted"/>
<dbReference type="EMBL" id="JAKEVY010000001">
    <property type="protein sequence ID" value="MCF1713185.1"/>
    <property type="molecule type" value="Genomic_DNA"/>
</dbReference>
<dbReference type="SMART" id="SM00563">
    <property type="entry name" value="PlsC"/>
    <property type="match status" value="1"/>
</dbReference>
<evidence type="ECO:0000256" key="1">
    <source>
        <dbReference type="ARBA" id="ARBA00005189"/>
    </source>
</evidence>
<reference evidence="8 9" key="1">
    <citation type="submission" date="2022-01" db="EMBL/GenBank/DDBJ databases">
        <title>Flavihumibacter sp. nov., isolated from sediment of a river.</title>
        <authorList>
            <person name="Liu H."/>
        </authorList>
    </citation>
    <scope>NUCLEOTIDE SEQUENCE [LARGE SCALE GENOMIC DNA]</scope>
    <source>
        <strain evidence="8 9">RY-1</strain>
    </source>
</reference>
<protein>
    <submittedName>
        <fullName evidence="8">1-acyl-sn-glycerol-3-phosphate acyltransferase</fullName>
    </submittedName>
</protein>
<keyword evidence="6" id="KW-0812">Transmembrane</keyword>
<evidence type="ECO:0000256" key="5">
    <source>
        <dbReference type="ARBA" id="ARBA00023315"/>
    </source>
</evidence>
<keyword evidence="4" id="KW-0443">Lipid metabolism</keyword>
<dbReference type="Proteomes" id="UP001200145">
    <property type="component" value="Unassembled WGS sequence"/>
</dbReference>
<dbReference type="SUPFAM" id="SSF69593">
    <property type="entry name" value="Glycerol-3-phosphate (1)-acyltransferase"/>
    <property type="match status" value="1"/>
</dbReference>
<evidence type="ECO:0000256" key="2">
    <source>
        <dbReference type="ARBA" id="ARBA00022516"/>
    </source>
</evidence>
<evidence type="ECO:0000256" key="4">
    <source>
        <dbReference type="ARBA" id="ARBA00023098"/>
    </source>
</evidence>
<dbReference type="Pfam" id="PF01553">
    <property type="entry name" value="Acyltransferase"/>
    <property type="match status" value="1"/>
</dbReference>
<keyword evidence="2" id="KW-0444">Lipid biosynthesis</keyword>
<evidence type="ECO:0000256" key="3">
    <source>
        <dbReference type="ARBA" id="ARBA00022679"/>
    </source>
</evidence>
<evidence type="ECO:0000256" key="6">
    <source>
        <dbReference type="SAM" id="Phobius"/>
    </source>
</evidence>
<gene>
    <name evidence="8" type="ORF">L0U88_00910</name>
</gene>
<keyword evidence="5 8" id="KW-0012">Acyltransferase</keyword>